<dbReference type="AlphaFoldDB" id="A0A7X5Y2F5"/>
<sequence length="74" mass="8584">MADRETVYWQDVPSEYYAEPDRSAFHIIDYVGSRRVHRVVPRAVFLAQLDQAIRLVTASTQSASVIELRKHNRP</sequence>
<protein>
    <submittedName>
        <fullName evidence="1">Uncharacterized protein</fullName>
    </submittedName>
</protein>
<dbReference type="EMBL" id="JAATJB010000023">
    <property type="protein sequence ID" value="NJB99879.1"/>
    <property type="molecule type" value="Genomic_DNA"/>
</dbReference>
<organism evidence="1 2">
    <name type="scientific">Sphingomonas trueperi</name>
    <dbReference type="NCBI Taxonomy" id="53317"/>
    <lineage>
        <taxon>Bacteria</taxon>
        <taxon>Pseudomonadati</taxon>
        <taxon>Pseudomonadota</taxon>
        <taxon>Alphaproteobacteria</taxon>
        <taxon>Sphingomonadales</taxon>
        <taxon>Sphingomonadaceae</taxon>
        <taxon>Sphingomonas</taxon>
    </lineage>
</organism>
<evidence type="ECO:0000313" key="2">
    <source>
        <dbReference type="Proteomes" id="UP000531251"/>
    </source>
</evidence>
<dbReference type="Proteomes" id="UP000531251">
    <property type="component" value="Unassembled WGS sequence"/>
</dbReference>
<reference evidence="1 2" key="1">
    <citation type="submission" date="2020-03" db="EMBL/GenBank/DDBJ databases">
        <title>Genomic Encyclopedia of Type Strains, Phase IV (KMG-IV): sequencing the most valuable type-strain genomes for metagenomic binning, comparative biology and taxonomic classification.</title>
        <authorList>
            <person name="Goeker M."/>
        </authorList>
    </citation>
    <scope>NUCLEOTIDE SEQUENCE [LARGE SCALE GENOMIC DNA]</scope>
    <source>
        <strain evidence="1 2">DSM 7225</strain>
    </source>
</reference>
<comment type="caution">
    <text evidence="1">The sequence shown here is derived from an EMBL/GenBank/DDBJ whole genome shotgun (WGS) entry which is preliminary data.</text>
</comment>
<gene>
    <name evidence="1" type="ORF">GGR89_004225</name>
</gene>
<proteinExistence type="predicted"/>
<evidence type="ECO:0000313" key="1">
    <source>
        <dbReference type="EMBL" id="NJB99879.1"/>
    </source>
</evidence>
<accession>A0A7X5Y2F5</accession>
<name>A0A7X5Y2F5_9SPHN</name>
<dbReference type="RefSeq" id="WP_167713123.1">
    <property type="nucleotide sequence ID" value="NZ_BAAADY010000034.1"/>
</dbReference>
<keyword evidence="2" id="KW-1185">Reference proteome</keyword>